<protein>
    <submittedName>
        <fullName evidence="1">Uncharacterized protein</fullName>
    </submittedName>
</protein>
<evidence type="ECO:0000313" key="2">
    <source>
        <dbReference type="Proteomes" id="UP000623467"/>
    </source>
</evidence>
<dbReference type="AlphaFoldDB" id="A0A8H6XKV3"/>
<reference evidence="1" key="1">
    <citation type="submission" date="2020-05" db="EMBL/GenBank/DDBJ databases">
        <title>Mycena genomes resolve the evolution of fungal bioluminescence.</title>
        <authorList>
            <person name="Tsai I.J."/>
        </authorList>
    </citation>
    <scope>NUCLEOTIDE SEQUENCE</scope>
    <source>
        <strain evidence="1">160909Yilan</strain>
    </source>
</reference>
<dbReference type="Proteomes" id="UP000623467">
    <property type="component" value="Unassembled WGS sequence"/>
</dbReference>
<sequence>MRQTSRRARSDYCSTTAKTVECSHEEPRWMNRSLARQIVDSAFVQLESVEWSLANLKRCGFVVRGA</sequence>
<accession>A0A8H6XKV3</accession>
<proteinExistence type="predicted"/>
<gene>
    <name evidence="1" type="ORF">MSAN_02003600</name>
</gene>
<evidence type="ECO:0000313" key="1">
    <source>
        <dbReference type="EMBL" id="KAF7342872.1"/>
    </source>
</evidence>
<dbReference type="EMBL" id="JACAZH010000024">
    <property type="protein sequence ID" value="KAF7342872.1"/>
    <property type="molecule type" value="Genomic_DNA"/>
</dbReference>
<keyword evidence="2" id="KW-1185">Reference proteome</keyword>
<organism evidence="1 2">
    <name type="scientific">Mycena sanguinolenta</name>
    <dbReference type="NCBI Taxonomy" id="230812"/>
    <lineage>
        <taxon>Eukaryota</taxon>
        <taxon>Fungi</taxon>
        <taxon>Dikarya</taxon>
        <taxon>Basidiomycota</taxon>
        <taxon>Agaricomycotina</taxon>
        <taxon>Agaricomycetes</taxon>
        <taxon>Agaricomycetidae</taxon>
        <taxon>Agaricales</taxon>
        <taxon>Marasmiineae</taxon>
        <taxon>Mycenaceae</taxon>
        <taxon>Mycena</taxon>
    </lineage>
</organism>
<comment type="caution">
    <text evidence="1">The sequence shown here is derived from an EMBL/GenBank/DDBJ whole genome shotgun (WGS) entry which is preliminary data.</text>
</comment>
<name>A0A8H6XKV3_9AGAR</name>